<evidence type="ECO:0000313" key="10">
    <source>
        <dbReference type="Proteomes" id="UP000050827"/>
    </source>
</evidence>
<evidence type="ECO:0000259" key="7">
    <source>
        <dbReference type="Pfam" id="PF02687"/>
    </source>
</evidence>
<evidence type="ECO:0000256" key="3">
    <source>
        <dbReference type="ARBA" id="ARBA00022692"/>
    </source>
</evidence>
<evidence type="ECO:0000256" key="1">
    <source>
        <dbReference type="ARBA" id="ARBA00004651"/>
    </source>
</evidence>
<feature type="transmembrane region" description="Helical" evidence="6">
    <location>
        <begin position="328"/>
        <end position="351"/>
    </location>
</feature>
<feature type="domain" description="MacB-like periplasmic core" evidence="8">
    <location>
        <begin position="20"/>
        <end position="236"/>
    </location>
</feature>
<feature type="domain" description="ABC3 transporter permease C-terminal" evidence="7">
    <location>
        <begin position="667"/>
        <end position="780"/>
    </location>
</feature>
<evidence type="ECO:0000256" key="6">
    <source>
        <dbReference type="SAM" id="Phobius"/>
    </source>
</evidence>
<reference evidence="9 10" key="1">
    <citation type="submission" date="2015-04" db="EMBL/GenBank/DDBJ databases">
        <title>Complete genome of flavobacterium.</title>
        <authorList>
            <person name="Kwon Y.M."/>
            <person name="Kim S.-J."/>
        </authorList>
    </citation>
    <scope>NUCLEOTIDE SEQUENCE [LARGE SCALE GENOMIC DNA]</scope>
    <source>
        <strain evidence="9 10">DK169</strain>
    </source>
</reference>
<dbReference type="InterPro" id="IPR003838">
    <property type="entry name" value="ABC3_permease_C"/>
</dbReference>
<proteinExistence type="predicted"/>
<dbReference type="EMBL" id="LCTZ01000002">
    <property type="protein sequence ID" value="KQC30678.1"/>
    <property type="molecule type" value="Genomic_DNA"/>
</dbReference>
<feature type="domain" description="MacB-like periplasmic core" evidence="8">
    <location>
        <begin position="449"/>
        <end position="589"/>
    </location>
</feature>
<dbReference type="Pfam" id="PF12704">
    <property type="entry name" value="MacB_PCD"/>
    <property type="match status" value="2"/>
</dbReference>
<evidence type="ECO:0000259" key="8">
    <source>
        <dbReference type="Pfam" id="PF12704"/>
    </source>
</evidence>
<keyword evidence="5 6" id="KW-0472">Membrane</keyword>
<comment type="subcellular location">
    <subcellularLocation>
        <location evidence="1">Cell membrane</location>
        <topology evidence="1">Multi-pass membrane protein</topology>
    </subcellularLocation>
</comment>
<comment type="caution">
    <text evidence="9">The sequence shown here is derived from an EMBL/GenBank/DDBJ whole genome shotgun (WGS) entry which is preliminary data.</text>
</comment>
<dbReference type="InterPro" id="IPR050250">
    <property type="entry name" value="Macrolide_Exporter_MacB"/>
</dbReference>
<dbReference type="GO" id="GO:0022857">
    <property type="term" value="F:transmembrane transporter activity"/>
    <property type="evidence" value="ECO:0007669"/>
    <property type="project" value="TreeGrafter"/>
</dbReference>
<name>A0A0Q1BJ65_9FLAO</name>
<dbReference type="InterPro" id="IPR025857">
    <property type="entry name" value="MacB_PCD"/>
</dbReference>
<dbReference type="PANTHER" id="PTHR30572">
    <property type="entry name" value="MEMBRANE COMPONENT OF TRANSPORTER-RELATED"/>
    <property type="match status" value="1"/>
</dbReference>
<gene>
    <name evidence="9" type="ORF">AAY42_12905</name>
</gene>
<organism evidence="9 10">
    <name type="scientific">Flagellimonas eckloniae</name>
    <dbReference type="NCBI Taxonomy" id="346185"/>
    <lineage>
        <taxon>Bacteria</taxon>
        <taxon>Pseudomonadati</taxon>
        <taxon>Bacteroidota</taxon>
        <taxon>Flavobacteriia</taxon>
        <taxon>Flavobacteriales</taxon>
        <taxon>Flavobacteriaceae</taxon>
        <taxon>Flagellimonas</taxon>
    </lineage>
</organism>
<protein>
    <submittedName>
        <fullName evidence="9">ABC transporter permease</fullName>
    </submittedName>
</protein>
<keyword evidence="2" id="KW-1003">Cell membrane</keyword>
<dbReference type="Proteomes" id="UP000050827">
    <property type="component" value="Unassembled WGS sequence"/>
</dbReference>
<feature type="transmembrane region" description="Helical" evidence="6">
    <location>
        <begin position="420"/>
        <end position="439"/>
    </location>
</feature>
<accession>A0A0Q1BJ65</accession>
<dbReference type="PANTHER" id="PTHR30572:SF18">
    <property type="entry name" value="ABC-TYPE MACROLIDE FAMILY EXPORT SYSTEM PERMEASE COMPONENT 2"/>
    <property type="match status" value="1"/>
</dbReference>
<evidence type="ECO:0000256" key="5">
    <source>
        <dbReference type="ARBA" id="ARBA00023136"/>
    </source>
</evidence>
<feature type="domain" description="ABC3 transporter permease C-terminal" evidence="7">
    <location>
        <begin position="283"/>
        <end position="396"/>
    </location>
</feature>
<dbReference type="GO" id="GO:0005886">
    <property type="term" value="C:plasma membrane"/>
    <property type="evidence" value="ECO:0007669"/>
    <property type="project" value="UniProtKB-SubCell"/>
</dbReference>
<feature type="transmembrane region" description="Helical" evidence="6">
    <location>
        <begin position="716"/>
        <end position="735"/>
    </location>
</feature>
<dbReference type="RefSeq" id="WP_055395871.1">
    <property type="nucleotide sequence ID" value="NZ_LCTZ01000002.1"/>
</dbReference>
<feature type="transmembrane region" description="Helical" evidence="6">
    <location>
        <begin position="21"/>
        <end position="43"/>
    </location>
</feature>
<feature type="transmembrane region" description="Helical" evidence="6">
    <location>
        <begin position="747"/>
        <end position="768"/>
    </location>
</feature>
<dbReference type="PATRIC" id="fig|1547436.3.peg.2665"/>
<evidence type="ECO:0000256" key="2">
    <source>
        <dbReference type="ARBA" id="ARBA00022475"/>
    </source>
</evidence>
<dbReference type="AlphaFoldDB" id="A0A0Q1BJ65"/>
<dbReference type="Pfam" id="PF02687">
    <property type="entry name" value="FtsX"/>
    <property type="match status" value="2"/>
</dbReference>
<evidence type="ECO:0000313" key="9">
    <source>
        <dbReference type="EMBL" id="KQC30678.1"/>
    </source>
</evidence>
<keyword evidence="3 6" id="KW-0812">Transmembrane</keyword>
<dbReference type="OrthoDB" id="8740261at2"/>
<evidence type="ECO:0000256" key="4">
    <source>
        <dbReference type="ARBA" id="ARBA00022989"/>
    </source>
</evidence>
<feature type="transmembrane region" description="Helical" evidence="6">
    <location>
        <begin position="277"/>
        <end position="299"/>
    </location>
</feature>
<keyword evidence="10" id="KW-1185">Reference proteome</keyword>
<feature type="transmembrane region" description="Helical" evidence="6">
    <location>
        <begin position="664"/>
        <end position="688"/>
    </location>
</feature>
<feature type="transmembrane region" description="Helical" evidence="6">
    <location>
        <begin position="371"/>
        <end position="395"/>
    </location>
</feature>
<sequence>MFRNYLKIAWRNLARNKSFSLLNILGLSIGLAVTALILLWINFELGFNQFHEKKDRIYEVYNKYEIDGEIWTWNSTPKIMAATIKKDYPEVEAVSRFFYDNTFLFSKNEKRIKSTGTMVDPDFLKMFSFPLVEGDIETVLEDVNSVVITEDFAKKMFGNEPAVGKIVKVDNTDSFKVTGILKNLPQNSEFNFEFLMPWKYVKQKGWDDENWSNNSVATYVLLKEGVNYTVFSNKIKPLRKSYDKGAPDMITFLYPYNRSHLYSEFDNGEEIGGLIDLIRLFGIIAIIVLVIACINFMNLSTARSEKRAKEVGVRKAVGAQKGALISQFLGESILISFLSALLALAIVLIVLPSFSEQVVGRELTIEWANPWFWIAAISIILITGILAGSYPALYLSAFRPSSVLKGTFNKKNTLITPRKVLVIAQFSIAIILIISTLVVKKQIGIVQDRQLGYNKNNLVYIQMEGDIEKNYDLIKSELLDLGVASSISKTNSPITESWSNSWNVGWKGKDEENKTLVHRLVADEAVVKTMGLQLVEGRDFDLKKYATDSTAAILNESAVSLMELKNPIGQTIRDNGTDWHIVGVVKDFVFNSPFQKIEPMVIEGARAWFNVIHIKFNLERNMSDNLAFTKTIFNKYNPEYPFNYEFVDADYAEKFVTEERTEKLASLFSLLTILISCLGLFGLASYMAENRIKEIGVRKVLGASVSGITTLLSKDFLKLVLISIVIAIPISWYAMNQWLEEFDFRIAISWQIFALAGLLAMAIAFLTVSYQAIKAAKSNPVKSLRTE</sequence>
<dbReference type="STRING" id="346185.AAY42_12905"/>
<keyword evidence="4 6" id="KW-1133">Transmembrane helix</keyword>